<keyword evidence="2" id="KW-1185">Reference proteome</keyword>
<sequence length="135" mass="14379">MLEDGRGGLVRGRGGVGAPLLGLRATGPGGEGEGEMVARGDLAPPRCQVVRVPSVDRRVALQPAREDPWMSMGHATNGRTAVQTCRCNFCAAQPPAARPGAYSYGDRFLFQILFHLCGILFQQSIDTGTRQVLAD</sequence>
<gene>
    <name evidence="1" type="ORF">Cme02nite_07140</name>
</gene>
<dbReference type="EMBL" id="BONJ01000001">
    <property type="protein sequence ID" value="GIG12382.1"/>
    <property type="molecule type" value="Genomic_DNA"/>
</dbReference>
<name>A0A8J3L5A4_9ACTN</name>
<evidence type="ECO:0000313" key="2">
    <source>
        <dbReference type="Proteomes" id="UP000660339"/>
    </source>
</evidence>
<comment type="caution">
    <text evidence="1">The sequence shown here is derived from an EMBL/GenBank/DDBJ whole genome shotgun (WGS) entry which is preliminary data.</text>
</comment>
<proteinExistence type="predicted"/>
<protein>
    <submittedName>
        <fullName evidence="1">Uncharacterized protein</fullName>
    </submittedName>
</protein>
<dbReference type="Proteomes" id="UP000660339">
    <property type="component" value="Unassembled WGS sequence"/>
</dbReference>
<organism evidence="1 2">
    <name type="scientific">Catellatospora methionotrophica</name>
    <dbReference type="NCBI Taxonomy" id="121620"/>
    <lineage>
        <taxon>Bacteria</taxon>
        <taxon>Bacillati</taxon>
        <taxon>Actinomycetota</taxon>
        <taxon>Actinomycetes</taxon>
        <taxon>Micromonosporales</taxon>
        <taxon>Micromonosporaceae</taxon>
        <taxon>Catellatospora</taxon>
    </lineage>
</organism>
<dbReference type="AlphaFoldDB" id="A0A8J3L5A4"/>
<evidence type="ECO:0000313" key="1">
    <source>
        <dbReference type="EMBL" id="GIG12382.1"/>
    </source>
</evidence>
<accession>A0A8J3L5A4</accession>
<reference evidence="1" key="1">
    <citation type="submission" date="2021-01" db="EMBL/GenBank/DDBJ databases">
        <title>Whole genome shotgun sequence of Catellatospora methionotrophica NBRC 14553.</title>
        <authorList>
            <person name="Komaki H."/>
            <person name="Tamura T."/>
        </authorList>
    </citation>
    <scope>NUCLEOTIDE SEQUENCE</scope>
    <source>
        <strain evidence="1">NBRC 14553</strain>
    </source>
</reference>